<dbReference type="Pfam" id="PF00155">
    <property type="entry name" value="Aminotran_1_2"/>
    <property type="match status" value="1"/>
</dbReference>
<evidence type="ECO:0000256" key="2">
    <source>
        <dbReference type="ARBA" id="ARBA00022898"/>
    </source>
</evidence>
<sequence>MAGPVELVTTDRTVGSTRLARLIREVSHLGGPEQAADPERRPAYRALAHSVRALILDGRIALRTRVPAERDLAAALGMSRTTVTAAYDLLREDGFLESRRGSGTWTMLPPGSGPNGYGGWLMPSEPGSTEVAVDLSCASFGLSAQLLGEALAESGPKLAALAGATGYYQAGLPELRELIAERYIERGLPTTPDQIVVTSGAQHANVLALSLLCGPGDRVVVESPTYPNSVEAMRRARLRPVPVPVGDDGVESAALIAQLRQAVPRVAYLIPDFHNPTGTLMSAARRAEAAEAARAAGTWLINDETVTDMALDVPAPLPFPASVSKAAAEQVLSVGSMSKSHWGGLRIGWIRASPRMATELAGHRVTMDMAGSVVDQLMAIALLRRGWGVVEERREALRRQRAALEAALAAELPEWSWRTPPGGLSLWVDIGEPTSSMLADRAAAFGVRLVGGPKFGVDPGTFEHRVRIPYTLPEDTLREAVRRLASAHRCEATLPPLPEENRWVA</sequence>
<dbReference type="Proteomes" id="UP001499854">
    <property type="component" value="Unassembled WGS sequence"/>
</dbReference>
<dbReference type="InterPro" id="IPR036388">
    <property type="entry name" value="WH-like_DNA-bd_sf"/>
</dbReference>
<evidence type="ECO:0000313" key="8">
    <source>
        <dbReference type="Proteomes" id="UP001499854"/>
    </source>
</evidence>
<evidence type="ECO:0000256" key="1">
    <source>
        <dbReference type="ARBA" id="ARBA00005384"/>
    </source>
</evidence>
<dbReference type="InterPro" id="IPR036390">
    <property type="entry name" value="WH_DNA-bd_sf"/>
</dbReference>
<dbReference type="InterPro" id="IPR015424">
    <property type="entry name" value="PyrdxlP-dep_Trfase"/>
</dbReference>
<comment type="similarity">
    <text evidence="1">In the C-terminal section; belongs to the class-I pyridoxal-phosphate-dependent aminotransferase family.</text>
</comment>
<dbReference type="CDD" id="cd00609">
    <property type="entry name" value="AAT_like"/>
    <property type="match status" value="1"/>
</dbReference>
<organism evidence="7 8">
    <name type="scientific">Catenulispora subtropica</name>
    <dbReference type="NCBI Taxonomy" id="450798"/>
    <lineage>
        <taxon>Bacteria</taxon>
        <taxon>Bacillati</taxon>
        <taxon>Actinomycetota</taxon>
        <taxon>Actinomycetes</taxon>
        <taxon>Catenulisporales</taxon>
        <taxon>Catenulisporaceae</taxon>
        <taxon>Catenulispora</taxon>
    </lineage>
</organism>
<evidence type="ECO:0000256" key="4">
    <source>
        <dbReference type="ARBA" id="ARBA00023125"/>
    </source>
</evidence>
<evidence type="ECO:0000259" key="6">
    <source>
        <dbReference type="PROSITE" id="PS50949"/>
    </source>
</evidence>
<dbReference type="InterPro" id="IPR004839">
    <property type="entry name" value="Aminotransferase_I/II_large"/>
</dbReference>
<keyword evidence="5" id="KW-0804">Transcription</keyword>
<accession>A0ABN2QP28</accession>
<keyword evidence="4" id="KW-0238">DNA-binding</keyword>
<dbReference type="Pfam" id="PF00392">
    <property type="entry name" value="GntR"/>
    <property type="match status" value="1"/>
</dbReference>
<evidence type="ECO:0000256" key="5">
    <source>
        <dbReference type="ARBA" id="ARBA00023163"/>
    </source>
</evidence>
<keyword evidence="2" id="KW-0663">Pyridoxal phosphate</keyword>
<dbReference type="SMART" id="SM00345">
    <property type="entry name" value="HTH_GNTR"/>
    <property type="match status" value="1"/>
</dbReference>
<comment type="caution">
    <text evidence="7">The sequence shown here is derived from an EMBL/GenBank/DDBJ whole genome shotgun (WGS) entry which is preliminary data.</text>
</comment>
<dbReference type="Gene3D" id="3.40.640.10">
    <property type="entry name" value="Type I PLP-dependent aspartate aminotransferase-like (Major domain)"/>
    <property type="match status" value="1"/>
</dbReference>
<dbReference type="SUPFAM" id="SSF53383">
    <property type="entry name" value="PLP-dependent transferases"/>
    <property type="match status" value="1"/>
</dbReference>
<dbReference type="SUPFAM" id="SSF46785">
    <property type="entry name" value="Winged helix' DNA-binding domain"/>
    <property type="match status" value="1"/>
</dbReference>
<dbReference type="PROSITE" id="PS50949">
    <property type="entry name" value="HTH_GNTR"/>
    <property type="match status" value="1"/>
</dbReference>
<dbReference type="PANTHER" id="PTHR46577">
    <property type="entry name" value="HTH-TYPE TRANSCRIPTIONAL REGULATORY PROTEIN GABR"/>
    <property type="match status" value="1"/>
</dbReference>
<gene>
    <name evidence="7" type="ORF">GCM10009838_09570</name>
</gene>
<keyword evidence="3" id="KW-0805">Transcription regulation</keyword>
<dbReference type="InterPro" id="IPR015421">
    <property type="entry name" value="PyrdxlP-dep_Trfase_major"/>
</dbReference>
<keyword evidence="7" id="KW-0808">Transferase</keyword>
<dbReference type="InterPro" id="IPR000524">
    <property type="entry name" value="Tscrpt_reg_HTH_GntR"/>
</dbReference>
<keyword evidence="7" id="KW-0032">Aminotransferase</keyword>
<dbReference type="PANTHER" id="PTHR46577:SF1">
    <property type="entry name" value="HTH-TYPE TRANSCRIPTIONAL REGULATORY PROTEIN GABR"/>
    <property type="match status" value="1"/>
</dbReference>
<evidence type="ECO:0000313" key="7">
    <source>
        <dbReference type="EMBL" id="GAA1955903.1"/>
    </source>
</evidence>
<dbReference type="GO" id="GO:0008483">
    <property type="term" value="F:transaminase activity"/>
    <property type="evidence" value="ECO:0007669"/>
    <property type="project" value="UniProtKB-KW"/>
</dbReference>
<keyword evidence="8" id="KW-1185">Reference proteome</keyword>
<evidence type="ECO:0000256" key="3">
    <source>
        <dbReference type="ARBA" id="ARBA00023015"/>
    </source>
</evidence>
<proteinExistence type="inferred from homology"/>
<dbReference type="Gene3D" id="1.10.10.10">
    <property type="entry name" value="Winged helix-like DNA-binding domain superfamily/Winged helix DNA-binding domain"/>
    <property type="match status" value="1"/>
</dbReference>
<reference evidence="7 8" key="1">
    <citation type="journal article" date="2019" name="Int. J. Syst. Evol. Microbiol.">
        <title>The Global Catalogue of Microorganisms (GCM) 10K type strain sequencing project: providing services to taxonomists for standard genome sequencing and annotation.</title>
        <authorList>
            <consortium name="The Broad Institute Genomics Platform"/>
            <consortium name="The Broad Institute Genome Sequencing Center for Infectious Disease"/>
            <person name="Wu L."/>
            <person name="Ma J."/>
        </authorList>
    </citation>
    <scope>NUCLEOTIDE SEQUENCE [LARGE SCALE GENOMIC DNA]</scope>
    <source>
        <strain evidence="7 8">JCM 16013</strain>
    </source>
</reference>
<feature type="domain" description="HTH gntR-type" evidence="6">
    <location>
        <begin position="41"/>
        <end position="109"/>
    </location>
</feature>
<dbReference type="CDD" id="cd07377">
    <property type="entry name" value="WHTH_GntR"/>
    <property type="match status" value="1"/>
</dbReference>
<dbReference type="InterPro" id="IPR051446">
    <property type="entry name" value="HTH_trans_reg/aminotransferase"/>
</dbReference>
<name>A0ABN2QP28_9ACTN</name>
<protein>
    <submittedName>
        <fullName evidence="7">PLP-dependent aminotransferase family protein</fullName>
    </submittedName>
</protein>
<dbReference type="PRINTS" id="PR00035">
    <property type="entry name" value="HTHGNTR"/>
</dbReference>
<dbReference type="RefSeq" id="WP_344655672.1">
    <property type="nucleotide sequence ID" value="NZ_BAAAQM010000003.1"/>
</dbReference>
<dbReference type="EMBL" id="BAAAQM010000003">
    <property type="protein sequence ID" value="GAA1955903.1"/>
    <property type="molecule type" value="Genomic_DNA"/>
</dbReference>